<keyword evidence="2" id="KW-1185">Reference proteome</keyword>
<dbReference type="InterPro" id="IPR053018">
    <property type="entry name" value="Elsinochrome_Biosynth-Asso"/>
</dbReference>
<gene>
    <name evidence="1" type="ORF">NA56DRAFT_697254</name>
</gene>
<dbReference type="OrthoDB" id="5427664at2759"/>
<sequence>MPYYRIHTQTHSILYFSLCDLQSQFQMSFNLSAHCDVEDCCYAYYPNMTWVPIGLPVSSNSQCHCQFQGNTDIARPGVMAAFIATAWRTCFVAGINAYCMLTKKFNKYLSTLGSCNRPENFEHLVGTIVPFRVPKYVAERDMAITEASVKNTLDILCDVQVVTGTAIMIAGSVQKESLTFYHQQIVINYWFLTLNSFWLARAGIISESGEEDAWHWTRLVVIFTTSVLSFTTNWRQSLDKTTNGIPTTVDIVSYHMTGQDIIKSTSGWLV</sequence>
<proteinExistence type="predicted"/>
<organism evidence="1 2">
    <name type="scientific">Hyaloscypha hepaticicola</name>
    <dbReference type="NCBI Taxonomy" id="2082293"/>
    <lineage>
        <taxon>Eukaryota</taxon>
        <taxon>Fungi</taxon>
        <taxon>Dikarya</taxon>
        <taxon>Ascomycota</taxon>
        <taxon>Pezizomycotina</taxon>
        <taxon>Leotiomycetes</taxon>
        <taxon>Helotiales</taxon>
        <taxon>Hyaloscyphaceae</taxon>
        <taxon>Hyaloscypha</taxon>
    </lineage>
</organism>
<name>A0A2J6QLG7_9HELO</name>
<evidence type="ECO:0000313" key="2">
    <source>
        <dbReference type="Proteomes" id="UP000235672"/>
    </source>
</evidence>
<dbReference type="EMBL" id="KZ613466">
    <property type="protein sequence ID" value="PMD27095.1"/>
    <property type="molecule type" value="Genomic_DNA"/>
</dbReference>
<accession>A0A2J6QLG7</accession>
<dbReference type="PANTHER" id="PTHR37577:SF1">
    <property type="entry name" value="INTEGRAL MEMBRANE PROTEIN"/>
    <property type="match status" value="1"/>
</dbReference>
<dbReference type="Proteomes" id="UP000235672">
    <property type="component" value="Unassembled WGS sequence"/>
</dbReference>
<dbReference type="AlphaFoldDB" id="A0A2J6QLG7"/>
<dbReference type="PANTHER" id="PTHR37577">
    <property type="entry name" value="INTEGRAL MEMBRANE PROTEIN"/>
    <property type="match status" value="1"/>
</dbReference>
<protein>
    <submittedName>
        <fullName evidence="1">Uncharacterized protein</fullName>
    </submittedName>
</protein>
<evidence type="ECO:0000313" key="1">
    <source>
        <dbReference type="EMBL" id="PMD27095.1"/>
    </source>
</evidence>
<reference evidence="1 2" key="1">
    <citation type="submission" date="2016-05" db="EMBL/GenBank/DDBJ databases">
        <title>A degradative enzymes factory behind the ericoid mycorrhizal symbiosis.</title>
        <authorList>
            <consortium name="DOE Joint Genome Institute"/>
            <person name="Martino E."/>
            <person name="Morin E."/>
            <person name="Grelet G."/>
            <person name="Kuo A."/>
            <person name="Kohler A."/>
            <person name="Daghino S."/>
            <person name="Barry K."/>
            <person name="Choi C."/>
            <person name="Cichocki N."/>
            <person name="Clum A."/>
            <person name="Copeland A."/>
            <person name="Hainaut M."/>
            <person name="Haridas S."/>
            <person name="Labutti K."/>
            <person name="Lindquist E."/>
            <person name="Lipzen A."/>
            <person name="Khouja H.-R."/>
            <person name="Murat C."/>
            <person name="Ohm R."/>
            <person name="Olson A."/>
            <person name="Spatafora J."/>
            <person name="Veneault-Fourrey C."/>
            <person name="Henrissat B."/>
            <person name="Grigoriev I."/>
            <person name="Martin F."/>
            <person name="Perotto S."/>
        </authorList>
    </citation>
    <scope>NUCLEOTIDE SEQUENCE [LARGE SCALE GENOMIC DNA]</scope>
    <source>
        <strain evidence="1 2">UAMH 7357</strain>
    </source>
</reference>